<evidence type="ECO:0000313" key="4">
    <source>
        <dbReference type="Proteomes" id="UP001501083"/>
    </source>
</evidence>
<dbReference type="RefSeq" id="WP_158982628.1">
    <property type="nucleotide sequence ID" value="NZ_BAABKY010000001.1"/>
</dbReference>
<feature type="domain" description="Glycosyltransferase subfamily 4-like N-terminal" evidence="2">
    <location>
        <begin position="15"/>
        <end position="182"/>
    </location>
</feature>
<feature type="domain" description="Glycosyl transferase family 1" evidence="1">
    <location>
        <begin position="198"/>
        <end position="354"/>
    </location>
</feature>
<accession>A0ABP9L411</accession>
<dbReference type="InterPro" id="IPR028098">
    <property type="entry name" value="Glyco_trans_4-like_N"/>
</dbReference>
<evidence type="ECO:0000313" key="3">
    <source>
        <dbReference type="EMBL" id="GAA5070594.1"/>
    </source>
</evidence>
<gene>
    <name evidence="3" type="ORF">GCM10025759_08780</name>
</gene>
<dbReference type="Pfam" id="PF00534">
    <property type="entry name" value="Glycos_transf_1"/>
    <property type="match status" value="1"/>
</dbReference>
<dbReference type="Pfam" id="PF13579">
    <property type="entry name" value="Glyco_trans_4_4"/>
    <property type="match status" value="1"/>
</dbReference>
<dbReference type="InterPro" id="IPR001296">
    <property type="entry name" value="Glyco_trans_1"/>
</dbReference>
<protein>
    <recommendedName>
        <fullName evidence="5">Glycosyltransferase family 1 protein</fullName>
    </recommendedName>
</protein>
<dbReference type="InterPro" id="IPR050194">
    <property type="entry name" value="Glycosyltransferase_grp1"/>
</dbReference>
<evidence type="ECO:0000259" key="1">
    <source>
        <dbReference type="Pfam" id="PF00534"/>
    </source>
</evidence>
<sequence>MKLVLVNYEYPPLGGGAGNATAYLARALHALGHRVTVVTGAYRELAGETSDEGVSLLRLRSRRARVDRASLVEMASYVWRACWVVPRLARRIEADGCIVFFSVPCGPIGWLTKLLSGTPYVVALRGGDVPGTEAGLTSIQRFITPARRMVLRGASAVTANSHGLAALSLAADPIAVQVIANGVDTTFFHPPAVPPADEVVRLLFAGRFTEQKNLSVLIRAFESARSQTPSLHLTMVGDGPLRDSLQREARELGVDSAITWRGWLTKPELGALYRESHVFVNPSLYEGMPNTVLEAMASGLPVIASGVAGNDELVKHEQTGLLFDLAEPQALVAAISRLAADARTREVLGSAARQSMLDGYSWEATARRYAEYFESGDHR</sequence>
<proteinExistence type="predicted"/>
<dbReference type="Gene3D" id="3.40.50.2000">
    <property type="entry name" value="Glycogen Phosphorylase B"/>
    <property type="match status" value="2"/>
</dbReference>
<reference evidence="4" key="1">
    <citation type="journal article" date="2019" name="Int. J. Syst. Evol. Microbiol.">
        <title>The Global Catalogue of Microorganisms (GCM) 10K type strain sequencing project: providing services to taxonomists for standard genome sequencing and annotation.</title>
        <authorList>
            <consortium name="The Broad Institute Genomics Platform"/>
            <consortium name="The Broad Institute Genome Sequencing Center for Infectious Disease"/>
            <person name="Wu L."/>
            <person name="Ma J."/>
        </authorList>
    </citation>
    <scope>NUCLEOTIDE SEQUENCE [LARGE SCALE GENOMIC DNA]</scope>
    <source>
        <strain evidence="4">JCM 19212</strain>
    </source>
</reference>
<dbReference type="SUPFAM" id="SSF53756">
    <property type="entry name" value="UDP-Glycosyltransferase/glycogen phosphorylase"/>
    <property type="match status" value="1"/>
</dbReference>
<dbReference type="PANTHER" id="PTHR45947:SF3">
    <property type="entry name" value="SULFOQUINOVOSYL TRANSFERASE SQD2"/>
    <property type="match status" value="1"/>
</dbReference>
<organism evidence="3 4">
    <name type="scientific">Lysobacter panacisoli</name>
    <dbReference type="NCBI Taxonomy" id="1255263"/>
    <lineage>
        <taxon>Bacteria</taxon>
        <taxon>Pseudomonadati</taxon>
        <taxon>Pseudomonadota</taxon>
        <taxon>Gammaproteobacteria</taxon>
        <taxon>Lysobacterales</taxon>
        <taxon>Lysobacteraceae</taxon>
        <taxon>Lysobacter</taxon>
    </lineage>
</organism>
<comment type="caution">
    <text evidence="3">The sequence shown here is derived from an EMBL/GenBank/DDBJ whole genome shotgun (WGS) entry which is preliminary data.</text>
</comment>
<evidence type="ECO:0008006" key="5">
    <source>
        <dbReference type="Google" id="ProtNLM"/>
    </source>
</evidence>
<dbReference type="EMBL" id="BAABKY010000001">
    <property type="protein sequence ID" value="GAA5070594.1"/>
    <property type="molecule type" value="Genomic_DNA"/>
</dbReference>
<dbReference type="PANTHER" id="PTHR45947">
    <property type="entry name" value="SULFOQUINOVOSYL TRANSFERASE SQD2"/>
    <property type="match status" value="1"/>
</dbReference>
<keyword evidence="4" id="KW-1185">Reference proteome</keyword>
<name>A0ABP9L411_9GAMM</name>
<dbReference type="CDD" id="cd03801">
    <property type="entry name" value="GT4_PimA-like"/>
    <property type="match status" value="1"/>
</dbReference>
<evidence type="ECO:0000259" key="2">
    <source>
        <dbReference type="Pfam" id="PF13579"/>
    </source>
</evidence>
<dbReference type="Proteomes" id="UP001501083">
    <property type="component" value="Unassembled WGS sequence"/>
</dbReference>